<feature type="transmembrane region" description="Helical" evidence="6">
    <location>
        <begin position="327"/>
        <end position="347"/>
    </location>
</feature>
<dbReference type="PANTHER" id="PTHR23501">
    <property type="entry name" value="MAJOR FACILITATOR SUPERFAMILY"/>
    <property type="match status" value="1"/>
</dbReference>
<keyword evidence="2 6" id="KW-0812">Transmembrane</keyword>
<evidence type="ECO:0000313" key="8">
    <source>
        <dbReference type="EMBL" id="KAH8102918.1"/>
    </source>
</evidence>
<evidence type="ECO:0000256" key="2">
    <source>
        <dbReference type="ARBA" id="ARBA00022692"/>
    </source>
</evidence>
<dbReference type="InterPro" id="IPR005829">
    <property type="entry name" value="Sugar_transporter_CS"/>
</dbReference>
<dbReference type="InterPro" id="IPR011701">
    <property type="entry name" value="MFS"/>
</dbReference>
<feature type="transmembrane region" description="Helical" evidence="6">
    <location>
        <begin position="25"/>
        <end position="50"/>
    </location>
</feature>
<dbReference type="Pfam" id="PF07690">
    <property type="entry name" value="MFS_1"/>
    <property type="match status" value="1"/>
</dbReference>
<dbReference type="PRINTS" id="PR01036">
    <property type="entry name" value="TCRTETB"/>
</dbReference>
<feature type="transmembrane region" description="Helical" evidence="6">
    <location>
        <begin position="150"/>
        <end position="168"/>
    </location>
</feature>
<dbReference type="InterPro" id="IPR036259">
    <property type="entry name" value="MFS_trans_sf"/>
</dbReference>
<organism evidence="8 9">
    <name type="scientific">Cristinia sonorae</name>
    <dbReference type="NCBI Taxonomy" id="1940300"/>
    <lineage>
        <taxon>Eukaryota</taxon>
        <taxon>Fungi</taxon>
        <taxon>Dikarya</taxon>
        <taxon>Basidiomycota</taxon>
        <taxon>Agaricomycotina</taxon>
        <taxon>Agaricomycetes</taxon>
        <taxon>Agaricomycetidae</taxon>
        <taxon>Agaricales</taxon>
        <taxon>Pleurotineae</taxon>
        <taxon>Stephanosporaceae</taxon>
        <taxon>Cristinia</taxon>
    </lineage>
</organism>
<feature type="transmembrane region" description="Helical" evidence="6">
    <location>
        <begin position="246"/>
        <end position="266"/>
    </location>
</feature>
<evidence type="ECO:0000256" key="4">
    <source>
        <dbReference type="ARBA" id="ARBA00023136"/>
    </source>
</evidence>
<evidence type="ECO:0000256" key="1">
    <source>
        <dbReference type="ARBA" id="ARBA00004141"/>
    </source>
</evidence>
<feature type="transmembrane region" description="Helical" evidence="6">
    <location>
        <begin position="287"/>
        <end position="307"/>
    </location>
</feature>
<dbReference type="SUPFAM" id="SSF103473">
    <property type="entry name" value="MFS general substrate transporter"/>
    <property type="match status" value="1"/>
</dbReference>
<comment type="caution">
    <text evidence="8">The sequence shown here is derived from an EMBL/GenBank/DDBJ whole genome shotgun (WGS) entry which is preliminary data.</text>
</comment>
<evidence type="ECO:0000313" key="9">
    <source>
        <dbReference type="Proteomes" id="UP000813824"/>
    </source>
</evidence>
<gene>
    <name evidence="8" type="ORF">BXZ70DRAFT_969451</name>
</gene>
<dbReference type="InterPro" id="IPR020846">
    <property type="entry name" value="MFS_dom"/>
</dbReference>
<name>A0A8K0UUH6_9AGAR</name>
<evidence type="ECO:0000256" key="6">
    <source>
        <dbReference type="SAM" id="Phobius"/>
    </source>
</evidence>
<evidence type="ECO:0000256" key="3">
    <source>
        <dbReference type="ARBA" id="ARBA00022989"/>
    </source>
</evidence>
<feature type="transmembrane region" description="Helical" evidence="6">
    <location>
        <begin position="62"/>
        <end position="79"/>
    </location>
</feature>
<comment type="subcellular location">
    <subcellularLocation>
        <location evidence="1">Membrane</location>
        <topology evidence="1">Multi-pass membrane protein</topology>
    </subcellularLocation>
</comment>
<feature type="transmembrane region" description="Helical" evidence="6">
    <location>
        <begin position="414"/>
        <end position="437"/>
    </location>
</feature>
<feature type="transmembrane region" description="Helical" evidence="6">
    <location>
        <begin position="354"/>
        <end position="371"/>
    </location>
</feature>
<dbReference type="GO" id="GO:0022857">
    <property type="term" value="F:transmembrane transporter activity"/>
    <property type="evidence" value="ECO:0007669"/>
    <property type="project" value="InterPro"/>
</dbReference>
<feature type="transmembrane region" description="Helical" evidence="6">
    <location>
        <begin position="221"/>
        <end position="240"/>
    </location>
</feature>
<proteinExistence type="predicted"/>
<feature type="domain" description="Major facilitator superfamily (MFS) profile" evidence="7">
    <location>
        <begin position="28"/>
        <end position="519"/>
    </location>
</feature>
<dbReference type="OrthoDB" id="3437016at2759"/>
<feature type="compositionally biased region" description="Basic and acidic residues" evidence="5">
    <location>
        <begin position="645"/>
        <end position="654"/>
    </location>
</feature>
<feature type="compositionally biased region" description="Polar residues" evidence="5">
    <location>
        <begin position="656"/>
        <end position="668"/>
    </location>
</feature>
<dbReference type="EMBL" id="JAEVFJ010000008">
    <property type="protein sequence ID" value="KAH8102918.1"/>
    <property type="molecule type" value="Genomic_DNA"/>
</dbReference>
<feature type="transmembrane region" description="Helical" evidence="6">
    <location>
        <begin position="377"/>
        <end position="402"/>
    </location>
</feature>
<dbReference type="Gene3D" id="1.20.1250.20">
    <property type="entry name" value="MFS general substrate transporter like domains"/>
    <property type="match status" value="1"/>
</dbReference>
<evidence type="ECO:0000259" key="7">
    <source>
        <dbReference type="PROSITE" id="PS50850"/>
    </source>
</evidence>
<keyword evidence="9" id="KW-1185">Reference proteome</keyword>
<dbReference type="PROSITE" id="PS50850">
    <property type="entry name" value="MFS"/>
    <property type="match status" value="1"/>
</dbReference>
<keyword evidence="3 6" id="KW-1133">Transmembrane helix</keyword>
<feature type="region of interest" description="Disordered" evidence="5">
    <location>
        <begin position="578"/>
        <end position="668"/>
    </location>
</feature>
<sequence>MAATSVTSSQPDSGLPTSHPKGVRFWLIFLSLCVSLFLSALEFTGLSTALPTITNELHGNDFVWVGSGYALASTALLPLSGGLAEIFGRRVVMIGALLLFALGSALCGAAQSMTWLIAARVVQGLGGGGLQSLPNIILSDLVPLSERGKYQGIIGLTWALASAIAPLVGGALSTNGHWRWFFYLNLPICGIAIVLAILFLRLPTPPGTFKEKLGRMDWRGNLLCIGSTSAVVVGLTWGGVTHPWTSYKVLAPLILGGVGLVLFFLYEAKYAKHPIIPTTLLRNRTSVSGYIQTFINPVVAIAVIYFLPAYYQACKDATPITSSVKTLSLSLVIAPTVAVAGVSVTKFQCYRPQLWLAWCLFMAGMGSFTIIRADSPIALSIGLCVLVSVGTGILFAGTYFPVLSPLPVSENAHALAFFGFCRSFAGVWAVAIGGAILQNELAKKLPEEFLETVLGGREVDSADINLVYSVIPVISTLPQPLKDEVRSAFGEAVAVIWKVMTGVVSIGLLSSLLMRNIPLHKYVDERWDINVAVKPAADIEAEGSEDGTLHADETKDEDSFRQISDGIPLITLPVTTDDAVPASRPTPVVSRDEKIQADAIIPATVDDTTPVSRRGSLAPDGENVTPADDTTSSAHTPSVTAATPDDLHSIKDDELNTGSVSSPSNANS</sequence>
<feature type="transmembrane region" description="Helical" evidence="6">
    <location>
        <begin position="91"/>
        <end position="111"/>
    </location>
</feature>
<dbReference type="PANTHER" id="PTHR23501:SF102">
    <property type="entry name" value="DRUG TRANSPORTER, PUTATIVE (AFU_ORTHOLOGUE AFUA_3G08530)-RELATED"/>
    <property type="match status" value="1"/>
</dbReference>
<keyword evidence="4 6" id="KW-0472">Membrane</keyword>
<dbReference type="GO" id="GO:0005886">
    <property type="term" value="C:plasma membrane"/>
    <property type="evidence" value="ECO:0007669"/>
    <property type="project" value="TreeGrafter"/>
</dbReference>
<reference evidence="8" key="1">
    <citation type="journal article" date="2021" name="New Phytol.">
        <title>Evolutionary innovations through gain and loss of genes in the ectomycorrhizal Boletales.</title>
        <authorList>
            <person name="Wu G."/>
            <person name="Miyauchi S."/>
            <person name="Morin E."/>
            <person name="Kuo A."/>
            <person name="Drula E."/>
            <person name="Varga T."/>
            <person name="Kohler A."/>
            <person name="Feng B."/>
            <person name="Cao Y."/>
            <person name="Lipzen A."/>
            <person name="Daum C."/>
            <person name="Hundley H."/>
            <person name="Pangilinan J."/>
            <person name="Johnson J."/>
            <person name="Barry K."/>
            <person name="LaButti K."/>
            <person name="Ng V."/>
            <person name="Ahrendt S."/>
            <person name="Min B."/>
            <person name="Choi I.G."/>
            <person name="Park H."/>
            <person name="Plett J.M."/>
            <person name="Magnuson J."/>
            <person name="Spatafora J.W."/>
            <person name="Nagy L.G."/>
            <person name="Henrissat B."/>
            <person name="Grigoriev I.V."/>
            <person name="Yang Z.L."/>
            <person name="Xu J."/>
            <person name="Martin F.M."/>
        </authorList>
    </citation>
    <scope>NUCLEOTIDE SEQUENCE</scope>
    <source>
        <strain evidence="8">KKN 215</strain>
    </source>
</reference>
<feature type="transmembrane region" description="Helical" evidence="6">
    <location>
        <begin position="180"/>
        <end position="200"/>
    </location>
</feature>
<dbReference type="Proteomes" id="UP000813824">
    <property type="component" value="Unassembled WGS sequence"/>
</dbReference>
<dbReference type="PROSITE" id="PS00216">
    <property type="entry name" value="SUGAR_TRANSPORT_1"/>
    <property type="match status" value="1"/>
</dbReference>
<feature type="compositionally biased region" description="Polar residues" evidence="5">
    <location>
        <begin position="628"/>
        <end position="641"/>
    </location>
</feature>
<dbReference type="AlphaFoldDB" id="A0A8K0UUH6"/>
<feature type="transmembrane region" description="Helical" evidence="6">
    <location>
        <begin position="495"/>
        <end position="514"/>
    </location>
</feature>
<accession>A0A8K0UUH6</accession>
<protein>
    <submittedName>
        <fullName evidence="8">Mfs1.2</fullName>
    </submittedName>
</protein>
<evidence type="ECO:0000256" key="5">
    <source>
        <dbReference type="SAM" id="MobiDB-lite"/>
    </source>
</evidence>